<evidence type="ECO:0000313" key="3">
    <source>
        <dbReference type="Proteomes" id="UP000645555"/>
    </source>
</evidence>
<protein>
    <submittedName>
        <fullName evidence="2">Uncharacterized protein</fullName>
    </submittedName>
</protein>
<feature type="transmembrane region" description="Helical" evidence="1">
    <location>
        <begin position="93"/>
        <end position="114"/>
    </location>
</feature>
<name>A0A918NFP8_9ACTN</name>
<gene>
    <name evidence="2" type="ORF">GCM10010515_41470</name>
</gene>
<feature type="transmembrane region" description="Helical" evidence="1">
    <location>
        <begin position="12"/>
        <end position="34"/>
    </location>
</feature>
<evidence type="ECO:0000313" key="2">
    <source>
        <dbReference type="EMBL" id="GGX69533.1"/>
    </source>
</evidence>
<reference evidence="2" key="2">
    <citation type="submission" date="2020-09" db="EMBL/GenBank/DDBJ databases">
        <authorList>
            <person name="Sun Q."/>
            <person name="Ohkuma M."/>
        </authorList>
    </citation>
    <scope>NUCLEOTIDE SEQUENCE</scope>
    <source>
        <strain evidence="2">JCM 4956</strain>
    </source>
</reference>
<dbReference type="EMBL" id="BMWD01000014">
    <property type="protein sequence ID" value="GGX69533.1"/>
    <property type="molecule type" value="Genomic_DNA"/>
</dbReference>
<keyword evidence="3" id="KW-1185">Reference proteome</keyword>
<feature type="transmembrane region" description="Helical" evidence="1">
    <location>
        <begin position="40"/>
        <end position="60"/>
    </location>
</feature>
<organism evidence="2 3">
    <name type="scientific">Streptomyces fructofermentans</name>
    <dbReference type="NCBI Taxonomy" id="152141"/>
    <lineage>
        <taxon>Bacteria</taxon>
        <taxon>Bacillati</taxon>
        <taxon>Actinomycetota</taxon>
        <taxon>Actinomycetes</taxon>
        <taxon>Kitasatosporales</taxon>
        <taxon>Streptomycetaceae</taxon>
        <taxon>Streptomyces</taxon>
    </lineage>
</organism>
<reference evidence="2" key="1">
    <citation type="journal article" date="2014" name="Int. J. Syst. Evol. Microbiol.">
        <title>Complete genome sequence of Corynebacterium casei LMG S-19264T (=DSM 44701T), isolated from a smear-ripened cheese.</title>
        <authorList>
            <consortium name="US DOE Joint Genome Institute (JGI-PGF)"/>
            <person name="Walter F."/>
            <person name="Albersmeier A."/>
            <person name="Kalinowski J."/>
            <person name="Ruckert C."/>
        </authorList>
    </citation>
    <scope>NUCLEOTIDE SEQUENCE</scope>
    <source>
        <strain evidence="2">JCM 4956</strain>
    </source>
</reference>
<proteinExistence type="predicted"/>
<keyword evidence="1" id="KW-0812">Transmembrane</keyword>
<keyword evidence="1" id="KW-0472">Membrane</keyword>
<dbReference type="SUPFAM" id="SSF103473">
    <property type="entry name" value="MFS general substrate transporter"/>
    <property type="match status" value="1"/>
</dbReference>
<dbReference type="InterPro" id="IPR036259">
    <property type="entry name" value="MFS_trans_sf"/>
</dbReference>
<sequence length="115" mass="11651">MPLHRGLGRLLLLEGLHCAALVALSLGVLAGTLIGEQVGWRVAFGAVSLVALAVIGWISVSVTGVGQPAIEQADAKPSGPAPESAKSPLRQTLVVPGVAAIMVTVTTFVLGHTII</sequence>
<accession>A0A918NFP8</accession>
<dbReference type="Proteomes" id="UP000645555">
    <property type="component" value="Unassembled WGS sequence"/>
</dbReference>
<comment type="caution">
    <text evidence="2">The sequence shown here is derived from an EMBL/GenBank/DDBJ whole genome shotgun (WGS) entry which is preliminary data.</text>
</comment>
<evidence type="ECO:0000256" key="1">
    <source>
        <dbReference type="SAM" id="Phobius"/>
    </source>
</evidence>
<dbReference type="AlphaFoldDB" id="A0A918NFP8"/>
<keyword evidence="1" id="KW-1133">Transmembrane helix</keyword>